<dbReference type="PANTHER" id="PTHR43751">
    <property type="entry name" value="SULFATASE"/>
    <property type="match status" value="1"/>
</dbReference>
<dbReference type="Gene3D" id="3.30.1120.10">
    <property type="match status" value="1"/>
</dbReference>
<dbReference type="SUPFAM" id="SSF53649">
    <property type="entry name" value="Alkaline phosphatase-like"/>
    <property type="match status" value="1"/>
</dbReference>
<dbReference type="Proteomes" id="UP000366872">
    <property type="component" value="Unassembled WGS sequence"/>
</dbReference>
<evidence type="ECO:0000259" key="4">
    <source>
        <dbReference type="Pfam" id="PF00884"/>
    </source>
</evidence>
<dbReference type="CDD" id="cd16145">
    <property type="entry name" value="ARS_like"/>
    <property type="match status" value="1"/>
</dbReference>
<comment type="similarity">
    <text evidence="1">Belongs to the sulfatase family.</text>
</comment>
<keyword evidence="2" id="KW-0378">Hydrolase</keyword>
<feature type="domain" description="Sulfatase N-terminal" evidence="4">
    <location>
        <begin position="28"/>
        <end position="355"/>
    </location>
</feature>
<dbReference type="InterPro" id="IPR024607">
    <property type="entry name" value="Sulfatase_CS"/>
</dbReference>
<keyword evidence="3" id="KW-0732">Signal</keyword>
<dbReference type="InterPro" id="IPR000917">
    <property type="entry name" value="Sulfatase_N"/>
</dbReference>
<dbReference type="InterPro" id="IPR052701">
    <property type="entry name" value="GAG_Ulvan_Degrading_Sulfatases"/>
</dbReference>
<sequence length="487" mass="54456">MNNKLAKHLAMGSVLGALVTFGMASEKPNVIYILADDLGYGEVGYNGQKMIQTPELDAMAAAGMKFTAHYCGNAVCAPTRCSLMTGLHPGHAYIRANSPGYPNGQTPLPEGMETVATLAKRAGYTTAIIGKWGLGGVLEDVPNPVLNSGHPNKQGFDHFFGYLDQRKAHNYYPDHLWRNSEFVKLDNPGGAWGKGNKDYSHDLMTEEAVNWITTNKDKPMFLYLAYCIPHTHWQVPELGQYEDKDWPEEKFKIQAAMVSRMDRDIGRIKRLLEELGIAENTLIMFNSDNGAHGQGGTREFFDTTAGLKGKKRQMTEGGVRSPMLAYWPGNVPAGTSSDHISAFWDILPTLAELTGEKISGRTDGISMLPELLGKPEKQQKHNYLYWELYEGRPNCGVRMGKWKGIALDRRKGMNIELYDLEADETEQVNVAHEHPEVVERIREAMLEAHEPSPFWDKDNRPLYNAKAACALNDVNYVPRKPKAKKKK</sequence>
<dbReference type="AlphaFoldDB" id="A0A6C2TWQ6"/>
<protein>
    <submittedName>
        <fullName evidence="5">Arylsulfatase</fullName>
    </submittedName>
</protein>
<dbReference type="InterPro" id="IPR017850">
    <property type="entry name" value="Alkaline_phosphatase_core_sf"/>
</dbReference>
<proteinExistence type="inferred from homology"/>
<dbReference type="Gene3D" id="3.40.720.10">
    <property type="entry name" value="Alkaline Phosphatase, subunit A"/>
    <property type="match status" value="1"/>
</dbReference>
<feature type="chain" id="PRO_5028874708" evidence="3">
    <location>
        <begin position="25"/>
        <end position="487"/>
    </location>
</feature>
<dbReference type="RefSeq" id="WP_222847030.1">
    <property type="nucleotide sequence ID" value="NZ_CAAHFG010000001.1"/>
</dbReference>
<evidence type="ECO:0000256" key="3">
    <source>
        <dbReference type="SAM" id="SignalP"/>
    </source>
</evidence>
<gene>
    <name evidence="5" type="primary">atsA_25</name>
    <name evidence="5" type="ORF">PDESU_00545</name>
</gene>
<evidence type="ECO:0000313" key="5">
    <source>
        <dbReference type="EMBL" id="VGO11997.1"/>
    </source>
</evidence>
<dbReference type="PANTHER" id="PTHR43751:SF3">
    <property type="entry name" value="SULFATASE N-TERMINAL DOMAIN-CONTAINING PROTEIN"/>
    <property type="match status" value="1"/>
</dbReference>
<name>A0A6C2TWQ6_PONDE</name>
<accession>A0A6C2TWQ6</accession>
<organism evidence="5 6">
    <name type="scientific">Pontiella desulfatans</name>
    <dbReference type="NCBI Taxonomy" id="2750659"/>
    <lineage>
        <taxon>Bacteria</taxon>
        <taxon>Pseudomonadati</taxon>
        <taxon>Kiritimatiellota</taxon>
        <taxon>Kiritimatiellia</taxon>
        <taxon>Kiritimatiellales</taxon>
        <taxon>Pontiellaceae</taxon>
        <taxon>Pontiella</taxon>
    </lineage>
</organism>
<dbReference type="Pfam" id="PF00884">
    <property type="entry name" value="Sulfatase"/>
    <property type="match status" value="1"/>
</dbReference>
<reference evidence="5 6" key="1">
    <citation type="submission" date="2019-04" db="EMBL/GenBank/DDBJ databases">
        <authorList>
            <person name="Van Vliet M D."/>
        </authorList>
    </citation>
    <scope>NUCLEOTIDE SEQUENCE [LARGE SCALE GENOMIC DNA]</scope>
    <source>
        <strain evidence="5 6">F1</strain>
    </source>
</reference>
<dbReference type="EMBL" id="CAAHFG010000001">
    <property type="protein sequence ID" value="VGO11997.1"/>
    <property type="molecule type" value="Genomic_DNA"/>
</dbReference>
<keyword evidence="6" id="KW-1185">Reference proteome</keyword>
<evidence type="ECO:0000313" key="6">
    <source>
        <dbReference type="Proteomes" id="UP000366872"/>
    </source>
</evidence>
<dbReference type="GO" id="GO:0016787">
    <property type="term" value="F:hydrolase activity"/>
    <property type="evidence" value="ECO:0007669"/>
    <property type="project" value="UniProtKB-KW"/>
</dbReference>
<dbReference type="PROSITE" id="PS00523">
    <property type="entry name" value="SULFATASE_1"/>
    <property type="match status" value="1"/>
</dbReference>
<feature type="signal peptide" evidence="3">
    <location>
        <begin position="1"/>
        <end position="24"/>
    </location>
</feature>
<evidence type="ECO:0000256" key="2">
    <source>
        <dbReference type="ARBA" id="ARBA00022801"/>
    </source>
</evidence>
<evidence type="ECO:0000256" key="1">
    <source>
        <dbReference type="ARBA" id="ARBA00008779"/>
    </source>
</evidence>